<evidence type="ECO:0000313" key="2">
    <source>
        <dbReference type="Proteomes" id="UP000679779"/>
    </source>
</evidence>
<proteinExistence type="predicted"/>
<evidence type="ECO:0000313" key="1">
    <source>
        <dbReference type="EMBL" id="GIO33474.1"/>
    </source>
</evidence>
<name>A0A920CE26_9BACL</name>
<dbReference type="Proteomes" id="UP000679779">
    <property type="component" value="Unassembled WGS sequence"/>
</dbReference>
<dbReference type="AlphaFoldDB" id="A0A920CE26"/>
<dbReference type="InterPro" id="IPR025678">
    <property type="entry name" value="Imm3"/>
</dbReference>
<reference evidence="1" key="1">
    <citation type="submission" date="2021-03" db="EMBL/GenBank/DDBJ databases">
        <title>Antimicrobial resistance genes in bacteria isolated from Japanese honey, and their potential for conferring macrolide and lincosamide resistance in the American foulbrood pathogen Paenibacillus larvae.</title>
        <authorList>
            <person name="Okamoto M."/>
            <person name="Kumagai M."/>
            <person name="Kanamori H."/>
            <person name="Takamatsu D."/>
        </authorList>
    </citation>
    <scope>NUCLEOTIDE SEQUENCE</scope>
    <source>
        <strain evidence="1">J2TS6</strain>
    </source>
</reference>
<keyword evidence="2" id="KW-1185">Reference proteome</keyword>
<protein>
    <submittedName>
        <fullName evidence="1">Uncharacterized protein</fullName>
    </submittedName>
</protein>
<dbReference type="Pfam" id="PF14425">
    <property type="entry name" value="Imm3"/>
    <property type="match status" value="1"/>
</dbReference>
<organism evidence="1 2">
    <name type="scientific">Paenibacillus albilobatus</name>
    <dbReference type="NCBI Taxonomy" id="2716884"/>
    <lineage>
        <taxon>Bacteria</taxon>
        <taxon>Bacillati</taxon>
        <taxon>Bacillota</taxon>
        <taxon>Bacilli</taxon>
        <taxon>Bacillales</taxon>
        <taxon>Paenibacillaceae</taxon>
        <taxon>Paenibacillus</taxon>
    </lineage>
</organism>
<accession>A0A920CE26</accession>
<gene>
    <name evidence="1" type="ORF">J2TS6_46150</name>
</gene>
<sequence length="221" mass="25963">MDWEYEELFEAFNEDYVNYRSENYSPWESLARTWGEYENVINRGEMEKAVIYVAYGEKLLFQEKIFINAKKITLDALNTLDLSKLQSVLDTEQLEELLARRSKVLEQLDSKPLDQYPIARWYYREITEEVADFIDKKLQENNSNDLVSVVLKRFERDCKNTVGENIIIKTTLVESLKGKVTEKAKLEPIVKELKEFKADDLGQQLSEDEKKDLSLRIKACI</sequence>
<dbReference type="RefSeq" id="WP_160043623.1">
    <property type="nucleotide sequence ID" value="NZ_BORQ01000006.1"/>
</dbReference>
<comment type="caution">
    <text evidence="1">The sequence shown here is derived from an EMBL/GenBank/DDBJ whole genome shotgun (WGS) entry which is preliminary data.</text>
</comment>
<dbReference type="EMBL" id="BORQ01000006">
    <property type="protein sequence ID" value="GIO33474.1"/>
    <property type="molecule type" value="Genomic_DNA"/>
</dbReference>